<dbReference type="EMBL" id="VXIV02002830">
    <property type="protein sequence ID" value="KAF6022593.1"/>
    <property type="molecule type" value="Genomic_DNA"/>
</dbReference>
<evidence type="ECO:0000256" key="4">
    <source>
        <dbReference type="ARBA" id="ARBA00022884"/>
    </source>
</evidence>
<dbReference type="SMART" id="SM00357">
    <property type="entry name" value="CSP"/>
    <property type="match status" value="4"/>
</dbReference>
<dbReference type="Proteomes" id="UP000593567">
    <property type="component" value="Unassembled WGS sequence"/>
</dbReference>
<keyword evidence="3" id="KW-0677">Repeat</keyword>
<protein>
    <submittedName>
        <fullName evidence="8">CSDE1</fullName>
    </submittedName>
</protein>
<dbReference type="SUPFAM" id="SSF50249">
    <property type="entry name" value="Nucleic acid-binding proteins"/>
    <property type="match status" value="4"/>
</dbReference>
<accession>A0A7J7J981</accession>
<dbReference type="GO" id="GO:0003723">
    <property type="term" value="F:RNA binding"/>
    <property type="evidence" value="ECO:0007669"/>
    <property type="project" value="UniProtKB-KW"/>
</dbReference>
<evidence type="ECO:0000256" key="6">
    <source>
        <dbReference type="SAM" id="MobiDB-lite"/>
    </source>
</evidence>
<dbReference type="CDD" id="cd04458">
    <property type="entry name" value="CSP_CDS"/>
    <property type="match status" value="2"/>
</dbReference>
<evidence type="ECO:0000256" key="1">
    <source>
        <dbReference type="ARBA" id="ARBA00004496"/>
    </source>
</evidence>
<dbReference type="OrthoDB" id="74319at2759"/>
<evidence type="ECO:0000256" key="2">
    <source>
        <dbReference type="ARBA" id="ARBA00022490"/>
    </source>
</evidence>
<sequence length="699" mass="77155">MSYDYRSDRWLAVSVTKLETALTVSKEQFTGIVLIKAANQENFKVCCVCQLSIQSCLDRSGRISYEQSGETFYIPYSNIDLAEDKNPSSAPNEKNKVTFYIATNKKTGHMWATCVKKADVPSFSQGVVCSLKENFGFIERADVVREIFFHYSEYANNIAELVLGDDVQFNIQTRNNKEVATNISKLPEGTVVFEDVSTEKKRGTIAKIAKDRRDGLIHATNVTLCDESFKLSKEKRDKGVVSSVKESYGFLQILSDTSSTGVGDAQLFFHFNELYESTNTPVVVGDEIEFTIAYDPGNKSKPIAIRIRKLAKGSIRHEQSVSSQTYTGSVVQEPAVRTKKGSNLTSETGLIQYSVNGRDATVVYMVKDADLRYGDKVSFNLCETKRSSESGGRKAVNIKLLSRLGTRQGFVCSLKENFGFIETVSLDEEVFFHYTCYDGNVGELTIGSLVEYHMACRGGSRMSAENVKLVPKSKGYIEVQAPILSGKVSRIINSNPSNEKGDYCGLITVESNKSGESAVTYPFGIISLCNKRCPPDGTQVEFQVAQVSGQVDRAINVMVVKDVVNGKVDSIRGPTGFLDIENREKKVYFRLSDIQDNSTLHVGDSVQCVVVTDSNTSRTSALCVRKIKASTSFSNTEIETSERPQRLKVKVKSQNTTSEGPKVVLIRNPVGPPTNEEARKSTGFAPRVHRQSVGKALVA</sequence>
<evidence type="ECO:0000313" key="9">
    <source>
        <dbReference type="Proteomes" id="UP000593567"/>
    </source>
</evidence>
<dbReference type="PROSITE" id="PS00352">
    <property type="entry name" value="CSD_1"/>
    <property type="match status" value="2"/>
</dbReference>
<dbReference type="PANTHER" id="PTHR12913:SF1">
    <property type="entry name" value="COLD SHOCK DOMAIN-CONTAINING PROTEIN E1"/>
    <property type="match status" value="1"/>
</dbReference>
<proteinExistence type="inferred from homology"/>
<dbReference type="Pfam" id="PF00313">
    <property type="entry name" value="CSD"/>
    <property type="match status" value="2"/>
</dbReference>
<gene>
    <name evidence="8" type="ORF">EB796_019101</name>
</gene>
<dbReference type="GO" id="GO:0005737">
    <property type="term" value="C:cytoplasm"/>
    <property type="evidence" value="ECO:0007669"/>
    <property type="project" value="UniProtKB-SubCell"/>
</dbReference>
<name>A0A7J7J981_BUGNE</name>
<comment type="similarity">
    <text evidence="5">Belongs to the UNR family.</text>
</comment>
<comment type="caution">
    <text evidence="8">The sequence shown here is derived from an EMBL/GenBank/DDBJ whole genome shotgun (WGS) entry which is preliminary data.</text>
</comment>
<dbReference type="PANTHER" id="PTHR12913">
    <property type="entry name" value="UNR PROTEIN N-RAS UPSTREAM GENE PROTEIN"/>
    <property type="match status" value="1"/>
</dbReference>
<dbReference type="AlphaFoldDB" id="A0A7J7J981"/>
<evidence type="ECO:0000256" key="3">
    <source>
        <dbReference type="ARBA" id="ARBA00022737"/>
    </source>
</evidence>
<dbReference type="PROSITE" id="PS51857">
    <property type="entry name" value="CSD_2"/>
    <property type="match status" value="1"/>
</dbReference>
<dbReference type="InterPro" id="IPR002059">
    <property type="entry name" value="CSP_DNA-bd"/>
</dbReference>
<evidence type="ECO:0000259" key="7">
    <source>
        <dbReference type="PROSITE" id="PS51857"/>
    </source>
</evidence>
<feature type="region of interest" description="Disordered" evidence="6">
    <location>
        <begin position="669"/>
        <end position="699"/>
    </location>
</feature>
<evidence type="ECO:0000313" key="8">
    <source>
        <dbReference type="EMBL" id="KAF6022593.1"/>
    </source>
</evidence>
<feature type="domain" description="CSD" evidence="7">
    <location>
        <begin position="123"/>
        <end position="185"/>
    </location>
</feature>
<organism evidence="8 9">
    <name type="scientific">Bugula neritina</name>
    <name type="common">Brown bryozoan</name>
    <name type="synonym">Sertularia neritina</name>
    <dbReference type="NCBI Taxonomy" id="10212"/>
    <lineage>
        <taxon>Eukaryota</taxon>
        <taxon>Metazoa</taxon>
        <taxon>Spiralia</taxon>
        <taxon>Lophotrochozoa</taxon>
        <taxon>Bryozoa</taxon>
        <taxon>Gymnolaemata</taxon>
        <taxon>Cheilostomatida</taxon>
        <taxon>Flustrina</taxon>
        <taxon>Buguloidea</taxon>
        <taxon>Bugulidae</taxon>
        <taxon>Bugula</taxon>
    </lineage>
</organism>
<dbReference type="InterPro" id="IPR011129">
    <property type="entry name" value="CSD"/>
</dbReference>
<comment type="subcellular location">
    <subcellularLocation>
        <location evidence="1">Cytoplasm</location>
    </subcellularLocation>
</comment>
<keyword evidence="9" id="KW-1185">Reference proteome</keyword>
<reference evidence="8" key="1">
    <citation type="submission" date="2020-06" db="EMBL/GenBank/DDBJ databases">
        <title>Draft genome of Bugula neritina, a colonial animal packing powerful symbionts and potential medicines.</title>
        <authorList>
            <person name="Rayko M."/>
        </authorList>
    </citation>
    <scope>NUCLEOTIDE SEQUENCE [LARGE SCALE GENOMIC DNA]</scope>
    <source>
        <strain evidence="8">Kwan_BN1</strain>
    </source>
</reference>
<dbReference type="Gene3D" id="2.40.50.140">
    <property type="entry name" value="Nucleic acid-binding proteins"/>
    <property type="match status" value="4"/>
</dbReference>
<keyword evidence="2" id="KW-0963">Cytoplasm</keyword>
<dbReference type="InterPro" id="IPR012340">
    <property type="entry name" value="NA-bd_OB-fold"/>
</dbReference>
<keyword evidence="4" id="KW-0694">RNA-binding</keyword>
<dbReference type="InterPro" id="IPR019844">
    <property type="entry name" value="CSD_CS"/>
</dbReference>
<evidence type="ECO:0000256" key="5">
    <source>
        <dbReference type="ARBA" id="ARBA00044751"/>
    </source>
</evidence>